<organism evidence="1 2">
    <name type="scientific">Arsenicicoccus piscis</name>
    <dbReference type="NCBI Taxonomy" id="673954"/>
    <lineage>
        <taxon>Bacteria</taxon>
        <taxon>Bacillati</taxon>
        <taxon>Actinomycetota</taxon>
        <taxon>Actinomycetes</taxon>
        <taxon>Micrococcales</taxon>
        <taxon>Intrasporangiaceae</taxon>
        <taxon>Arsenicicoccus</taxon>
    </lineage>
</organism>
<evidence type="ECO:0000313" key="1">
    <source>
        <dbReference type="EMBL" id="GMA18218.1"/>
    </source>
</evidence>
<name>A0ABQ6HKP5_9MICO</name>
<dbReference type="Proteomes" id="UP001157109">
    <property type="component" value="Unassembled WGS sequence"/>
</dbReference>
<accession>A0ABQ6HKP5</accession>
<protein>
    <submittedName>
        <fullName evidence="1">Uncharacterized protein</fullName>
    </submittedName>
</protein>
<reference evidence="2" key="1">
    <citation type="journal article" date="2019" name="Int. J. Syst. Evol. Microbiol.">
        <title>The Global Catalogue of Microorganisms (GCM) 10K type strain sequencing project: providing services to taxonomists for standard genome sequencing and annotation.</title>
        <authorList>
            <consortium name="The Broad Institute Genomics Platform"/>
            <consortium name="The Broad Institute Genome Sequencing Center for Infectious Disease"/>
            <person name="Wu L."/>
            <person name="Ma J."/>
        </authorList>
    </citation>
    <scope>NUCLEOTIDE SEQUENCE [LARGE SCALE GENOMIC DNA]</scope>
    <source>
        <strain evidence="2">NBRC 105830</strain>
    </source>
</reference>
<gene>
    <name evidence="1" type="ORF">GCM10025862_02390</name>
</gene>
<keyword evidence="2" id="KW-1185">Reference proteome</keyword>
<dbReference type="RefSeq" id="WP_284283387.1">
    <property type="nucleotide sequence ID" value="NZ_BSUJ01000001.1"/>
</dbReference>
<dbReference type="EMBL" id="BSUJ01000001">
    <property type="protein sequence ID" value="GMA18218.1"/>
    <property type="molecule type" value="Genomic_DNA"/>
</dbReference>
<comment type="caution">
    <text evidence="1">The sequence shown here is derived from an EMBL/GenBank/DDBJ whole genome shotgun (WGS) entry which is preliminary data.</text>
</comment>
<evidence type="ECO:0000313" key="2">
    <source>
        <dbReference type="Proteomes" id="UP001157109"/>
    </source>
</evidence>
<sequence>MHYFDAGELEALCRRLGLELVSSTSFPFPTWAGKLFIYNEFWVRARYAGSSPT</sequence>
<proteinExistence type="predicted"/>